<protein>
    <submittedName>
        <fullName evidence="1">Swr1 complex component</fullName>
        <ecNumber evidence="1">3.6.4.12</ecNumber>
    </submittedName>
</protein>
<dbReference type="EMBL" id="JAMKPW020000014">
    <property type="protein sequence ID" value="KAK8211412.1"/>
    <property type="molecule type" value="Genomic_DNA"/>
</dbReference>
<name>A0ACC3SGW9_9PEZI</name>
<comment type="caution">
    <text evidence="1">The sequence shown here is derived from an EMBL/GenBank/DDBJ whole genome shotgun (WGS) entry which is preliminary data.</text>
</comment>
<dbReference type="EC" id="3.6.4.12" evidence="1"/>
<reference evidence="1" key="1">
    <citation type="submission" date="2024-02" db="EMBL/GenBank/DDBJ databases">
        <title>Metagenome Assembled Genome of Zalaria obscura JY119.</title>
        <authorList>
            <person name="Vighnesh L."/>
            <person name="Jagadeeshwari U."/>
            <person name="Venkata Ramana C."/>
            <person name="Sasikala C."/>
        </authorList>
    </citation>
    <scope>NUCLEOTIDE SEQUENCE</scope>
    <source>
        <strain evidence="1">JY119</strain>
    </source>
</reference>
<evidence type="ECO:0000313" key="1">
    <source>
        <dbReference type="EMBL" id="KAK8211412.1"/>
    </source>
</evidence>
<sequence length="1693" mass="191333">MQNGDSSHQTDNHDDATANDAPGINDASAPQPSNGTAVNGAHDEASIAHETADPATSDGTTPATANKKRKFAELAFGRSRSTSRAASPPWKAFAAQGPTQFTEGGKRRSGRVNAVPLDLQPPSNKRQTRAQIESAKQTQDGHKGSQAQPMKNTEPARVSSRREARPSSVYNTTTNGTAASLSKKQSEKKEEAPRETRTRGVKREEEASPVDARNAAPEFKSPERKRSSRLTRKLSPHSPEQPARTKGRRESATEGVHPSPKLFLRIRAPTIFPRHPGEIPKPSSFASLDDVLEHYDRAEKEQTSKDLDSGLEQRNVEKSRQTPEETAWKEARIRLSILEAAKPGGALSEERSSLYLPDEQPQPPPQYSHNDHLWAHGRYFKILLDREQRRHKEEAKKIAYACLAAWKEKQPQTEEEKEQEENEWFRLIYRQTVKDMQRKWELVTAEIDKRRLAAWQEQDNIERERKMKEMLEKSTSMLDKRRARLDSEFSAEDGDVDMSVLDEDRSAGSASSAEESGSDEDSEDDDIMSSSESEDSEAGEAEGDPDAGLTQEELRAKYASIPDLPTEPTSEAEEEEKEEEKEEEADEEQAEAAEEGDEEVAEDTGMDVSAVKLEEVDDALLDDSDESTDMSDDMGSSDEEDDDEEGSGSEEEADDEDDVGLAGFLSKLERRVVQDQDQDRDQDQDQEDTPMAEANDVDAPDLAEAKEDVARLGQLAEEAAEANGQDAMDIEQPTRSSADRQLLSADSHGEDQSSQLSLKDDTTAVPTEAESTTSIDPEDTSRTADSAAATPQPLKQIYTKVPSLLRGTLREYQHYGLDWLAKLYKNQTNGILADEMGLGKTIQTIALLAHLAEEHGIWGPHFIVVPTSVILNWEMEFKKFLPGFKVLSYYGTAEERAVKRKGWSNPDNWNVVITSYQLVLKDLPSIRVPEWHYMILDEAHNIKNFNSQRYQAMIRLKTHARLLLTGTPLQNSIQELWSLLTFLTAGQDGQGMGSLDEFTEWFRRPVEEIFVDGRSKLGLEAQDIVNKLHHSLRPYLLRRLKSHVEQQLPGKYEHTVMCRLSKRQRQLYDAFMSRSDTKANLASGNMISVSQALMALRKVCNHPDLFEERPINTSFVMFNPDVVRPRFAMGPAKAAVADFEITELLLRRRLMKERDAIPDLDVLHLDFASRERHNTYHVKRSRQLRANKRLERTIWQQEQQLAGFKHLDASSLDGVFAQQERLAIEDNLDKLRKCCHLTDERTRFEPIYGKGLVELCTVYSNRAQRPEPRNKTLLPKWHGQTSGLIANMVKSVDQRSVEMKTTIQKFGCITPNAVCLDMVPYMMPTSAIEPIRDQFLSDEPDAFHEARVRLSIAFPDKRLLQYDCGKLQRLATLLRELQSRGSRALIFTQMTQVLDILERFLNIHGYRYLRLDGSTKIEARQDMMERFNRDTRIDVFILSSRSGGVGMNLTGADTVIFYDLDWNPQMDKQCQDRAHRIGQTRDVHIYKFVSEHTIEVNILRKSNQKRLLDEVVIQEGEFTTDYFNRVQDIEAEDEVDEDDVAGAAIDRVFGSNKDVTKVLEAVEDREDAEAARAAQKEAHADDFDFDKADTGRGRSTPRTSVPPTPVEAPGPSSLSKDGVELSTTLEAANSGLVEPVQDVHRDPDERSHVDEYMLRFIEDQLKDVPFVPPPDKSKRGRLDKNGRDRSHRPKRPR</sequence>
<dbReference type="Proteomes" id="UP001320706">
    <property type="component" value="Unassembled WGS sequence"/>
</dbReference>
<keyword evidence="2" id="KW-1185">Reference proteome</keyword>
<proteinExistence type="predicted"/>
<keyword evidence="1" id="KW-0378">Hydrolase</keyword>
<organism evidence="1 2">
    <name type="scientific">Zalaria obscura</name>
    <dbReference type="NCBI Taxonomy" id="2024903"/>
    <lineage>
        <taxon>Eukaryota</taxon>
        <taxon>Fungi</taxon>
        <taxon>Dikarya</taxon>
        <taxon>Ascomycota</taxon>
        <taxon>Pezizomycotina</taxon>
        <taxon>Dothideomycetes</taxon>
        <taxon>Dothideomycetidae</taxon>
        <taxon>Dothideales</taxon>
        <taxon>Zalariaceae</taxon>
        <taxon>Zalaria</taxon>
    </lineage>
</organism>
<accession>A0ACC3SGW9</accession>
<gene>
    <name evidence="1" type="primary">SWR1</name>
    <name evidence="1" type="ORF">M8818_003379</name>
</gene>
<evidence type="ECO:0000313" key="2">
    <source>
        <dbReference type="Proteomes" id="UP001320706"/>
    </source>
</evidence>